<dbReference type="InterPro" id="IPR023772">
    <property type="entry name" value="DNA-bd_HTH_TetR-type_CS"/>
</dbReference>
<name>A0ABT8A708_9PROT</name>
<comment type="caution">
    <text evidence="4">The sequence shown here is derived from an EMBL/GenBank/DDBJ whole genome shotgun (WGS) entry which is preliminary data.</text>
</comment>
<dbReference type="RefSeq" id="WP_377754125.1">
    <property type="nucleotide sequence ID" value="NZ_JBHTFA010000001.1"/>
</dbReference>
<feature type="DNA-binding region" description="H-T-H motif" evidence="2">
    <location>
        <begin position="22"/>
        <end position="41"/>
    </location>
</feature>
<dbReference type="InterPro" id="IPR041586">
    <property type="entry name" value="PsrA_TetR_C"/>
</dbReference>
<evidence type="ECO:0000313" key="5">
    <source>
        <dbReference type="Proteomes" id="UP001529369"/>
    </source>
</evidence>
<dbReference type="PROSITE" id="PS50977">
    <property type="entry name" value="HTH_TETR_2"/>
    <property type="match status" value="1"/>
</dbReference>
<dbReference type="InterPro" id="IPR050109">
    <property type="entry name" value="HTH-type_TetR-like_transc_reg"/>
</dbReference>
<dbReference type="Pfam" id="PF00440">
    <property type="entry name" value="TetR_N"/>
    <property type="match status" value="1"/>
</dbReference>
<sequence>MRDRILDMAQSLFAEHGYSAASTRAIAQGAGVNLAQLHYHFGAKRDLFKAAYMRGAVQVTEARSRALADARAQHGEGPIPLEALVRSFVTPFMLNGQTPEGRATMRMHARLHTEPDDISKDVLSTVYDDTTLAYTAEFQRVLPQLAHETICWRLYFMMGAYRYTLLRTGRLEAMSGGACDSGDFERAVAEIVPFLCAGLSAPA</sequence>
<keyword evidence="1 2" id="KW-0238">DNA-binding</keyword>
<protein>
    <submittedName>
        <fullName evidence="4">TetR/AcrR family transcriptional regulator</fullName>
    </submittedName>
</protein>
<reference evidence="5" key="1">
    <citation type="journal article" date="2019" name="Int. J. Syst. Evol. Microbiol.">
        <title>The Global Catalogue of Microorganisms (GCM) 10K type strain sequencing project: providing services to taxonomists for standard genome sequencing and annotation.</title>
        <authorList>
            <consortium name="The Broad Institute Genomics Platform"/>
            <consortium name="The Broad Institute Genome Sequencing Center for Infectious Disease"/>
            <person name="Wu L."/>
            <person name="Ma J."/>
        </authorList>
    </citation>
    <scope>NUCLEOTIDE SEQUENCE [LARGE SCALE GENOMIC DNA]</scope>
    <source>
        <strain evidence="5">CECT 7131</strain>
    </source>
</reference>
<evidence type="ECO:0000256" key="2">
    <source>
        <dbReference type="PROSITE-ProRule" id="PRU00335"/>
    </source>
</evidence>
<dbReference type="PROSITE" id="PS01081">
    <property type="entry name" value="HTH_TETR_1"/>
    <property type="match status" value="1"/>
</dbReference>
<accession>A0ABT8A708</accession>
<dbReference type="EMBL" id="JAUFPN010000147">
    <property type="protein sequence ID" value="MDN3565391.1"/>
    <property type="molecule type" value="Genomic_DNA"/>
</dbReference>
<organism evidence="4 5">
    <name type="scientific">Paeniroseomonas aquatica</name>
    <dbReference type="NCBI Taxonomy" id="373043"/>
    <lineage>
        <taxon>Bacteria</taxon>
        <taxon>Pseudomonadati</taxon>
        <taxon>Pseudomonadota</taxon>
        <taxon>Alphaproteobacteria</taxon>
        <taxon>Acetobacterales</taxon>
        <taxon>Acetobacteraceae</taxon>
        <taxon>Paeniroseomonas</taxon>
    </lineage>
</organism>
<dbReference type="Pfam" id="PF17939">
    <property type="entry name" value="TetR_C_30"/>
    <property type="match status" value="1"/>
</dbReference>
<evidence type="ECO:0000256" key="1">
    <source>
        <dbReference type="ARBA" id="ARBA00023125"/>
    </source>
</evidence>
<gene>
    <name evidence="4" type="ORF">QWZ14_13565</name>
</gene>
<proteinExistence type="predicted"/>
<dbReference type="SUPFAM" id="SSF46689">
    <property type="entry name" value="Homeodomain-like"/>
    <property type="match status" value="1"/>
</dbReference>
<keyword evidence="5" id="KW-1185">Reference proteome</keyword>
<evidence type="ECO:0000259" key="3">
    <source>
        <dbReference type="PROSITE" id="PS50977"/>
    </source>
</evidence>
<dbReference type="PANTHER" id="PTHR30055:SF235">
    <property type="entry name" value="TRANSCRIPTIONAL REGULATORY PROTEIN"/>
    <property type="match status" value="1"/>
</dbReference>
<dbReference type="Gene3D" id="1.10.357.10">
    <property type="entry name" value="Tetracycline Repressor, domain 2"/>
    <property type="match status" value="1"/>
</dbReference>
<dbReference type="SUPFAM" id="SSF48498">
    <property type="entry name" value="Tetracyclin repressor-like, C-terminal domain"/>
    <property type="match status" value="1"/>
</dbReference>
<dbReference type="InterPro" id="IPR009057">
    <property type="entry name" value="Homeodomain-like_sf"/>
</dbReference>
<feature type="domain" description="HTH tetR-type" evidence="3">
    <location>
        <begin position="1"/>
        <end position="59"/>
    </location>
</feature>
<dbReference type="PRINTS" id="PR00455">
    <property type="entry name" value="HTHTETR"/>
</dbReference>
<evidence type="ECO:0000313" key="4">
    <source>
        <dbReference type="EMBL" id="MDN3565391.1"/>
    </source>
</evidence>
<dbReference type="PANTHER" id="PTHR30055">
    <property type="entry name" value="HTH-TYPE TRANSCRIPTIONAL REGULATOR RUTR"/>
    <property type="match status" value="1"/>
</dbReference>
<dbReference type="InterPro" id="IPR001647">
    <property type="entry name" value="HTH_TetR"/>
</dbReference>
<dbReference type="Proteomes" id="UP001529369">
    <property type="component" value="Unassembled WGS sequence"/>
</dbReference>
<dbReference type="InterPro" id="IPR036271">
    <property type="entry name" value="Tet_transcr_reg_TetR-rel_C_sf"/>
</dbReference>